<keyword evidence="1" id="KW-0812">Transmembrane</keyword>
<dbReference type="InterPro" id="IPR025291">
    <property type="entry name" value="DUF4153"/>
</dbReference>
<feature type="transmembrane region" description="Helical" evidence="1">
    <location>
        <begin position="148"/>
        <end position="168"/>
    </location>
</feature>
<keyword evidence="3" id="KW-1185">Reference proteome</keyword>
<feature type="transmembrane region" description="Helical" evidence="1">
    <location>
        <begin position="108"/>
        <end position="128"/>
    </location>
</feature>
<dbReference type="AlphaFoldDB" id="A0A5S3P676"/>
<keyword evidence="1" id="KW-0472">Membrane</keyword>
<dbReference type="EMBL" id="VCAO01000002">
    <property type="protein sequence ID" value="TMM48728.1"/>
    <property type="molecule type" value="Genomic_DNA"/>
</dbReference>
<name>A0A5S3P676_9SPHN</name>
<feature type="transmembrane region" description="Helical" evidence="1">
    <location>
        <begin position="188"/>
        <end position="205"/>
    </location>
</feature>
<dbReference type="RefSeq" id="WP_138616534.1">
    <property type="nucleotide sequence ID" value="NZ_VCAO01000002.1"/>
</dbReference>
<feature type="transmembrane region" description="Helical" evidence="1">
    <location>
        <begin position="359"/>
        <end position="379"/>
    </location>
</feature>
<sequence>MTSAAAATPDFPTIVDWPLRPWPLAALLGVAGLLVHFASHTRDYAQDLEAWRAALTALVFFGPLAAAFTIDRNDWQAPAVLAALVGLVMAGIAWRVARAQDHYADEQFWFAAGVLAIGLALPLFQAGFHRLRWNTSYRQTHFHVWTDAISAAGAMAFTGLSWLLLFLLAELFSAIKIELLRDLVREGWFGWMFSGAAFGAALGVLRNQLKIIGTLQSVVFLVFSLMAVPLAAALALFLLAVVFSGLDVLWAATQRATPLLLSCAVGAFVLVNAVVRDSDAEASNSRVLRIAAFVLALGILPLALLAAVSMGTRISQHGLSPERLWALIAIAVAVAYGAGYFVAALRGRREGWRDLVRRANLHLAVGTCVIAFLLAMPILDFGAISTRDQLARLQSGAVSVEDFDFDALRWDFGDAGRAALAKLTNSDNAKIAELATDSTKSEYRRYRAEAADTRADRIENLRIQFDDATLQDAVRSYVRANGYLCNDACFALDIGAAEEGGRRIVFVQERGVSFQTIDPAAKIDSADNITQTREIDRPVRADQPLTTDSKVEIREWNGRQIYVDGKPLGDPFE</sequence>
<evidence type="ECO:0000313" key="2">
    <source>
        <dbReference type="EMBL" id="TMM48728.1"/>
    </source>
</evidence>
<reference evidence="2 3" key="1">
    <citation type="submission" date="2019-05" db="EMBL/GenBank/DDBJ databases">
        <title>Erythrobacter marisflavi sp. nov., isolated from isolated from water of an estuary environment.</title>
        <authorList>
            <person name="Yoon J.-H."/>
        </authorList>
    </citation>
    <scope>NUCLEOTIDE SEQUENCE [LARGE SCALE GENOMIC DNA]</scope>
    <source>
        <strain evidence="2 3">KEM-5</strain>
    </source>
</reference>
<evidence type="ECO:0000313" key="3">
    <source>
        <dbReference type="Proteomes" id="UP000309668"/>
    </source>
</evidence>
<evidence type="ECO:0000256" key="1">
    <source>
        <dbReference type="SAM" id="Phobius"/>
    </source>
</evidence>
<dbReference type="Pfam" id="PF13687">
    <property type="entry name" value="DUF4153"/>
    <property type="match status" value="1"/>
</dbReference>
<accession>A0A5S3P676</accession>
<feature type="transmembrane region" description="Helical" evidence="1">
    <location>
        <begin position="21"/>
        <end position="38"/>
    </location>
</feature>
<keyword evidence="1" id="KW-1133">Transmembrane helix</keyword>
<feature type="transmembrane region" description="Helical" evidence="1">
    <location>
        <begin position="217"/>
        <end position="244"/>
    </location>
</feature>
<organism evidence="2 3">
    <name type="scientific">Qipengyuania marisflavi</name>
    <dbReference type="NCBI Taxonomy" id="2486356"/>
    <lineage>
        <taxon>Bacteria</taxon>
        <taxon>Pseudomonadati</taxon>
        <taxon>Pseudomonadota</taxon>
        <taxon>Alphaproteobacteria</taxon>
        <taxon>Sphingomonadales</taxon>
        <taxon>Erythrobacteraceae</taxon>
        <taxon>Qipengyuania</taxon>
    </lineage>
</organism>
<feature type="transmembrane region" description="Helical" evidence="1">
    <location>
        <begin position="50"/>
        <end position="70"/>
    </location>
</feature>
<gene>
    <name evidence="2" type="ORF">FEV51_04845</name>
</gene>
<protein>
    <submittedName>
        <fullName evidence="2">DUF4153 domain-containing protein</fullName>
    </submittedName>
</protein>
<proteinExistence type="predicted"/>
<comment type="caution">
    <text evidence="2">The sequence shown here is derived from an EMBL/GenBank/DDBJ whole genome shotgun (WGS) entry which is preliminary data.</text>
</comment>
<feature type="transmembrane region" description="Helical" evidence="1">
    <location>
        <begin position="287"/>
        <end position="312"/>
    </location>
</feature>
<dbReference type="OrthoDB" id="7402611at2"/>
<feature type="transmembrane region" description="Helical" evidence="1">
    <location>
        <begin position="256"/>
        <end position="275"/>
    </location>
</feature>
<feature type="transmembrane region" description="Helical" evidence="1">
    <location>
        <begin position="77"/>
        <end position="96"/>
    </location>
</feature>
<feature type="transmembrane region" description="Helical" evidence="1">
    <location>
        <begin position="324"/>
        <end position="347"/>
    </location>
</feature>
<dbReference type="Proteomes" id="UP000309668">
    <property type="component" value="Unassembled WGS sequence"/>
</dbReference>